<dbReference type="CDD" id="cd06261">
    <property type="entry name" value="TM_PBP2"/>
    <property type="match status" value="1"/>
</dbReference>
<evidence type="ECO:0000313" key="9">
    <source>
        <dbReference type="EMBL" id="RLE12763.1"/>
    </source>
</evidence>
<dbReference type="GO" id="GO:0005886">
    <property type="term" value="C:plasma membrane"/>
    <property type="evidence" value="ECO:0007669"/>
    <property type="project" value="UniProtKB-SubCell"/>
</dbReference>
<evidence type="ECO:0000313" key="10">
    <source>
        <dbReference type="Proteomes" id="UP000267654"/>
    </source>
</evidence>
<evidence type="ECO:0000256" key="1">
    <source>
        <dbReference type="ARBA" id="ARBA00004651"/>
    </source>
</evidence>
<evidence type="ECO:0000256" key="2">
    <source>
        <dbReference type="ARBA" id="ARBA00022448"/>
    </source>
</evidence>
<feature type="transmembrane region" description="Helical" evidence="7">
    <location>
        <begin position="202"/>
        <end position="224"/>
    </location>
</feature>
<accession>A0A662DEM0</accession>
<proteinExistence type="inferred from homology"/>
<dbReference type="PROSITE" id="PS50928">
    <property type="entry name" value="ABC_TM1"/>
    <property type="match status" value="1"/>
</dbReference>
<feature type="transmembrane region" description="Helical" evidence="7">
    <location>
        <begin position="12"/>
        <end position="37"/>
    </location>
</feature>
<keyword evidence="3" id="KW-1003">Cell membrane</keyword>
<feature type="transmembrane region" description="Helical" evidence="7">
    <location>
        <begin position="262"/>
        <end position="288"/>
    </location>
</feature>
<evidence type="ECO:0000256" key="4">
    <source>
        <dbReference type="ARBA" id="ARBA00022692"/>
    </source>
</evidence>
<dbReference type="Pfam" id="PF00528">
    <property type="entry name" value="BPD_transp_1"/>
    <property type="match status" value="1"/>
</dbReference>
<comment type="similarity">
    <text evidence="7">Belongs to the binding-protein-dependent transport system permease family.</text>
</comment>
<evidence type="ECO:0000256" key="5">
    <source>
        <dbReference type="ARBA" id="ARBA00022989"/>
    </source>
</evidence>
<keyword evidence="6 7" id="KW-0472">Membrane</keyword>
<dbReference type="Gene3D" id="1.10.3720.10">
    <property type="entry name" value="MetI-like"/>
    <property type="match status" value="1"/>
</dbReference>
<evidence type="ECO:0000259" key="8">
    <source>
        <dbReference type="PROSITE" id="PS50928"/>
    </source>
</evidence>
<keyword evidence="5 7" id="KW-1133">Transmembrane helix</keyword>
<protein>
    <submittedName>
        <fullName evidence="9">Sugar ABC transporter permease</fullName>
    </submittedName>
</protein>
<dbReference type="InterPro" id="IPR035906">
    <property type="entry name" value="MetI-like_sf"/>
</dbReference>
<dbReference type="Proteomes" id="UP000267654">
    <property type="component" value="Unassembled WGS sequence"/>
</dbReference>
<dbReference type="PANTHER" id="PTHR43005:SF2">
    <property type="entry name" value="INTEGRAL MEMBRANE SUGAR TRANSPORT PROTEIN"/>
    <property type="match status" value="1"/>
</dbReference>
<dbReference type="AlphaFoldDB" id="A0A662DEM0"/>
<organism evidence="9 10">
    <name type="scientific">Aerophobetes bacterium</name>
    <dbReference type="NCBI Taxonomy" id="2030807"/>
    <lineage>
        <taxon>Bacteria</taxon>
        <taxon>Candidatus Aerophobota</taxon>
    </lineage>
</organism>
<feature type="transmembrane region" description="Helical" evidence="7">
    <location>
        <begin position="76"/>
        <end position="95"/>
    </location>
</feature>
<feature type="transmembrane region" description="Helical" evidence="7">
    <location>
        <begin position="157"/>
        <end position="181"/>
    </location>
</feature>
<evidence type="ECO:0000256" key="3">
    <source>
        <dbReference type="ARBA" id="ARBA00022475"/>
    </source>
</evidence>
<dbReference type="PANTHER" id="PTHR43005">
    <property type="entry name" value="BLR7065 PROTEIN"/>
    <property type="match status" value="1"/>
</dbReference>
<dbReference type="GO" id="GO:0055085">
    <property type="term" value="P:transmembrane transport"/>
    <property type="evidence" value="ECO:0007669"/>
    <property type="project" value="InterPro"/>
</dbReference>
<comment type="subcellular location">
    <subcellularLocation>
        <location evidence="1 7">Cell membrane</location>
        <topology evidence="1 7">Multi-pass membrane protein</topology>
    </subcellularLocation>
</comment>
<reference evidence="9 10" key="1">
    <citation type="submission" date="2018-06" db="EMBL/GenBank/DDBJ databases">
        <title>Extensive metabolic versatility and redundancy in microbially diverse, dynamic hydrothermal sediments.</title>
        <authorList>
            <person name="Dombrowski N."/>
            <person name="Teske A."/>
            <person name="Baker B.J."/>
        </authorList>
    </citation>
    <scope>NUCLEOTIDE SEQUENCE [LARGE SCALE GENOMIC DNA]</scope>
    <source>
        <strain evidence="9">B19_G9</strain>
    </source>
</reference>
<feature type="transmembrane region" description="Helical" evidence="7">
    <location>
        <begin position="107"/>
        <end position="128"/>
    </location>
</feature>
<sequence>MLKLKHYLLPYWLILPSLLLLITIIFYPMGFSLYYSFQNWNLQVSPTPLGFVGFVNYINAIHDPTFLCSLFNTLKLAVVATAIEFALGLGVALLLNATLKGENVIRAILIMPTTVAPMVAGFLFRYLYYTDGLIPYLLSLFNISVPRQGILGHPSTAIWGIVFTDIWEWTPFFAIILLAGLQSVPTEIIEAARVDGASFLSIFWHIMLPNLKFVALIIIMIRFMQTFSLFDVIYVETMGGPGTSTRTLSYNLYYEGLVNYNIGYASAIGWIMIIIVAIIINVFIISAFKGKEL</sequence>
<comment type="caution">
    <text evidence="9">The sequence shown here is derived from an EMBL/GenBank/DDBJ whole genome shotgun (WGS) entry which is preliminary data.</text>
</comment>
<dbReference type="SUPFAM" id="SSF161098">
    <property type="entry name" value="MetI-like"/>
    <property type="match status" value="1"/>
</dbReference>
<evidence type="ECO:0000256" key="7">
    <source>
        <dbReference type="RuleBase" id="RU363032"/>
    </source>
</evidence>
<keyword evidence="4 7" id="KW-0812">Transmembrane</keyword>
<dbReference type="InterPro" id="IPR000515">
    <property type="entry name" value="MetI-like"/>
</dbReference>
<keyword evidence="2 7" id="KW-0813">Transport</keyword>
<name>A0A662DEM0_UNCAE</name>
<dbReference type="EMBL" id="QMQB01000134">
    <property type="protein sequence ID" value="RLE12763.1"/>
    <property type="molecule type" value="Genomic_DNA"/>
</dbReference>
<gene>
    <name evidence="9" type="ORF">DRI96_04035</name>
</gene>
<evidence type="ECO:0000256" key="6">
    <source>
        <dbReference type="ARBA" id="ARBA00023136"/>
    </source>
</evidence>
<feature type="domain" description="ABC transmembrane type-1" evidence="8">
    <location>
        <begin position="70"/>
        <end position="283"/>
    </location>
</feature>